<protein>
    <recommendedName>
        <fullName evidence="3 9">DNA repair protein RecN</fullName>
    </recommendedName>
    <alternativeName>
        <fullName evidence="8 9">Recombination protein N</fullName>
    </alternativeName>
</protein>
<dbReference type="SUPFAM" id="SSF52540">
    <property type="entry name" value="P-loop containing nucleoside triphosphate hydrolases"/>
    <property type="match status" value="1"/>
</dbReference>
<evidence type="ECO:0000259" key="11">
    <source>
        <dbReference type="Pfam" id="PF02463"/>
    </source>
</evidence>
<evidence type="ECO:0000256" key="8">
    <source>
        <dbReference type="ARBA" id="ARBA00033408"/>
    </source>
</evidence>
<evidence type="ECO:0000256" key="4">
    <source>
        <dbReference type="ARBA" id="ARBA00022741"/>
    </source>
</evidence>
<dbReference type="PaxDb" id="123214-PERMA_0874"/>
<keyword evidence="7 9" id="KW-0234">DNA repair</keyword>
<dbReference type="Pfam" id="PF02463">
    <property type="entry name" value="SMC_N"/>
    <property type="match status" value="1"/>
</dbReference>
<sequence length="543" mass="62636">MPEIKKCNKFYKMLTQINIKKFLYMEDISIDLDEGLNVFTGETGVGKSLIIDAVEFVLGKKGNFSDGSYVELVFENVDNQYSEDGTLIISREIKGGRSAYYINGRRSTLSTVKEASEGVVEIHGQHQQQKLLHKEYHRYILDRYAGILDVLEKYQKVYRRYTELRKKEEKLLEEQSNRIKELDILRYQLQELEEADIKEGEKKDLEEKYSYISRIQEIHQNISRSLMNISEEENSILDKLDQVIKDIGKISDTHRELKNILENLEEARILLKESSYSLLDFDLDIDRSEMVRIQERLDLINRLEMKYNTDEKGLIILKEKLKKRIEYLENLEFEIPEVTKEKEKAYKELKELAEEISAIRKKKGRELEEKVRKHLTDLALKDATFIVDIKEKELDRTGKDDISFLFSGNKDIPPSPLGEAASGGEISRVSLALKVVAGSDTDCMIFDEIDTGIGGKTAILMADKLKKLSENYQVVLVTHLPQVAVRADKHFYIDKFSENGKTRAVVKEVSGEERKMEIARMLSGVINSKSLQLADELLADVVR</sequence>
<dbReference type="PANTHER" id="PTHR11059:SF0">
    <property type="entry name" value="DNA REPAIR PROTEIN RECN"/>
    <property type="match status" value="1"/>
</dbReference>
<evidence type="ECO:0000256" key="5">
    <source>
        <dbReference type="ARBA" id="ARBA00022763"/>
    </source>
</evidence>
<keyword evidence="6" id="KW-0067">ATP-binding</keyword>
<dbReference type="CDD" id="cd03241">
    <property type="entry name" value="ABC_RecN"/>
    <property type="match status" value="1"/>
</dbReference>
<dbReference type="Gene3D" id="3.40.50.300">
    <property type="entry name" value="P-loop containing nucleotide triphosphate hydrolases"/>
    <property type="match status" value="2"/>
</dbReference>
<dbReference type="GO" id="GO:0009432">
    <property type="term" value="P:SOS response"/>
    <property type="evidence" value="ECO:0007669"/>
    <property type="project" value="TreeGrafter"/>
</dbReference>
<dbReference type="NCBIfam" id="TIGR00634">
    <property type="entry name" value="recN"/>
    <property type="match status" value="1"/>
</dbReference>
<accession>C0QPR6</accession>
<dbReference type="RefSeq" id="WP_012675575.1">
    <property type="nucleotide sequence ID" value="NC_012440.1"/>
</dbReference>
<dbReference type="AlphaFoldDB" id="C0QPR6"/>
<proteinExistence type="inferred from homology"/>
<feature type="coiled-coil region" evidence="10">
    <location>
        <begin position="151"/>
        <end position="185"/>
    </location>
</feature>
<evidence type="ECO:0000256" key="1">
    <source>
        <dbReference type="ARBA" id="ARBA00003618"/>
    </source>
</evidence>
<keyword evidence="10" id="KW-0175">Coiled coil</keyword>
<comment type="similarity">
    <text evidence="2 9">Belongs to the RecN family.</text>
</comment>
<dbReference type="EMBL" id="CP001230">
    <property type="protein sequence ID" value="ACO03336.1"/>
    <property type="molecule type" value="Genomic_DNA"/>
</dbReference>
<gene>
    <name evidence="12" type="primary">recN</name>
    <name evidence="12" type="ordered locus">PERMA_0874</name>
</gene>
<reference evidence="12 13" key="1">
    <citation type="journal article" date="2009" name="J. Bacteriol.">
        <title>Complete and draft genome sequences of six members of the Aquificales.</title>
        <authorList>
            <person name="Reysenbach A.L."/>
            <person name="Hamamura N."/>
            <person name="Podar M."/>
            <person name="Griffiths E."/>
            <person name="Ferreira S."/>
            <person name="Hochstein R."/>
            <person name="Heidelberg J."/>
            <person name="Johnson J."/>
            <person name="Mead D."/>
            <person name="Pohorille A."/>
            <person name="Sarmiento M."/>
            <person name="Schweighofer K."/>
            <person name="Seshadri R."/>
            <person name="Voytek M.A."/>
        </authorList>
    </citation>
    <scope>NUCLEOTIDE SEQUENCE [LARGE SCALE GENOMIC DNA]</scope>
    <source>
        <strain evidence="13">DSM 14350 / EX-H1</strain>
    </source>
</reference>
<dbReference type="GO" id="GO:0006310">
    <property type="term" value="P:DNA recombination"/>
    <property type="evidence" value="ECO:0007669"/>
    <property type="project" value="InterPro"/>
</dbReference>
<dbReference type="GO" id="GO:0043590">
    <property type="term" value="C:bacterial nucleoid"/>
    <property type="evidence" value="ECO:0007669"/>
    <property type="project" value="TreeGrafter"/>
</dbReference>
<evidence type="ECO:0000256" key="6">
    <source>
        <dbReference type="ARBA" id="ARBA00022840"/>
    </source>
</evidence>
<dbReference type="InterPro" id="IPR004604">
    <property type="entry name" value="DNA_recomb/repair_RecN"/>
</dbReference>
<dbReference type="STRING" id="123214.PERMA_0874"/>
<dbReference type="KEGG" id="pmx:PERMA_0874"/>
<keyword evidence="13" id="KW-1185">Reference proteome</keyword>
<name>C0QPR6_PERMH</name>
<organism evidence="12 13">
    <name type="scientific">Persephonella marina (strain DSM 14350 / EX-H1)</name>
    <dbReference type="NCBI Taxonomy" id="123214"/>
    <lineage>
        <taxon>Bacteria</taxon>
        <taxon>Pseudomonadati</taxon>
        <taxon>Aquificota</taxon>
        <taxon>Aquificia</taxon>
        <taxon>Aquificales</taxon>
        <taxon>Hydrogenothermaceae</taxon>
        <taxon>Persephonella</taxon>
    </lineage>
</organism>
<dbReference type="GO" id="GO:0006281">
    <property type="term" value="P:DNA repair"/>
    <property type="evidence" value="ECO:0007669"/>
    <property type="project" value="UniProtKB-KW"/>
</dbReference>
<dbReference type="PIRSF" id="PIRSF003128">
    <property type="entry name" value="RecN"/>
    <property type="match status" value="1"/>
</dbReference>
<keyword evidence="5 9" id="KW-0227">DNA damage</keyword>
<dbReference type="HOGENOM" id="CLU_018297_3_1_0"/>
<evidence type="ECO:0000256" key="9">
    <source>
        <dbReference type="PIRNR" id="PIRNR003128"/>
    </source>
</evidence>
<dbReference type="GO" id="GO:0005524">
    <property type="term" value="F:ATP binding"/>
    <property type="evidence" value="ECO:0007669"/>
    <property type="project" value="UniProtKB-KW"/>
</dbReference>
<dbReference type="eggNOG" id="COG0497">
    <property type="taxonomic scope" value="Bacteria"/>
</dbReference>
<comment type="function">
    <text evidence="1 9">May be involved in recombinational repair of damaged DNA.</text>
</comment>
<dbReference type="InterPro" id="IPR003395">
    <property type="entry name" value="RecF/RecN/SMC_N"/>
</dbReference>
<feature type="coiled-coil region" evidence="10">
    <location>
        <begin position="247"/>
        <end position="274"/>
    </location>
</feature>
<feature type="coiled-coil region" evidence="10">
    <location>
        <begin position="328"/>
        <end position="369"/>
    </location>
</feature>
<evidence type="ECO:0000256" key="2">
    <source>
        <dbReference type="ARBA" id="ARBA00009441"/>
    </source>
</evidence>
<evidence type="ECO:0000256" key="3">
    <source>
        <dbReference type="ARBA" id="ARBA00021315"/>
    </source>
</evidence>
<keyword evidence="4" id="KW-0547">Nucleotide-binding</keyword>
<dbReference type="PANTHER" id="PTHR11059">
    <property type="entry name" value="DNA REPAIR PROTEIN RECN"/>
    <property type="match status" value="1"/>
</dbReference>
<feature type="domain" description="RecF/RecN/SMC N-terminal" evidence="11">
    <location>
        <begin position="13"/>
        <end position="494"/>
    </location>
</feature>
<dbReference type="Proteomes" id="UP000001366">
    <property type="component" value="Chromosome"/>
</dbReference>
<evidence type="ECO:0000256" key="10">
    <source>
        <dbReference type="SAM" id="Coils"/>
    </source>
</evidence>
<dbReference type="InterPro" id="IPR027417">
    <property type="entry name" value="P-loop_NTPase"/>
</dbReference>
<evidence type="ECO:0000313" key="12">
    <source>
        <dbReference type="EMBL" id="ACO03336.1"/>
    </source>
</evidence>
<evidence type="ECO:0000313" key="13">
    <source>
        <dbReference type="Proteomes" id="UP000001366"/>
    </source>
</evidence>
<evidence type="ECO:0000256" key="7">
    <source>
        <dbReference type="ARBA" id="ARBA00023204"/>
    </source>
</evidence>